<feature type="transmembrane region" description="Helical" evidence="1">
    <location>
        <begin position="35"/>
        <end position="55"/>
    </location>
</feature>
<dbReference type="EMBL" id="MVHM01000002">
    <property type="protein sequence ID" value="ORA40231.1"/>
    <property type="molecule type" value="Genomic_DNA"/>
</dbReference>
<reference evidence="2 3" key="1">
    <citation type="submission" date="2016-12" db="EMBL/GenBank/DDBJ databases">
        <title>The new phylogeny of genus Mycobacterium.</title>
        <authorList>
            <person name="Tortoli E."/>
            <person name="Trovato A."/>
            <person name="Cirillo D.M."/>
        </authorList>
    </citation>
    <scope>NUCLEOTIDE SEQUENCE [LARGE SCALE GENOMIC DNA]</scope>
    <source>
        <strain evidence="2 3">DSM 44624</strain>
    </source>
</reference>
<evidence type="ECO:0000313" key="2">
    <source>
        <dbReference type="EMBL" id="ORA40231.1"/>
    </source>
</evidence>
<accession>A0AA91LZ41</accession>
<keyword evidence="1" id="KW-0472">Membrane</keyword>
<keyword evidence="1" id="KW-0812">Transmembrane</keyword>
<sequence length="116" mass="13255">MVEFRDDQGAGWSVQRCWWPSPGSPDLGGLDVEGFLLGLALWLAALVWWPLWFLAKWCGVRWKIVVRHEGQMVRTEKVRGWDTSQHRIEEIALSLRAGVVAHRLISPDAQVANPQR</sequence>
<keyword evidence="1" id="KW-1133">Transmembrane helix</keyword>
<evidence type="ECO:0000256" key="1">
    <source>
        <dbReference type="SAM" id="Phobius"/>
    </source>
</evidence>
<comment type="caution">
    <text evidence="2">The sequence shown here is derived from an EMBL/GenBank/DDBJ whole genome shotgun (WGS) entry which is preliminary data.</text>
</comment>
<organism evidence="2 3">
    <name type="scientific">Mycobacterium branderi</name>
    <dbReference type="NCBI Taxonomy" id="43348"/>
    <lineage>
        <taxon>Bacteria</taxon>
        <taxon>Bacillati</taxon>
        <taxon>Actinomycetota</taxon>
        <taxon>Actinomycetes</taxon>
        <taxon>Mycobacteriales</taxon>
        <taxon>Mycobacteriaceae</taxon>
        <taxon>Mycobacterium</taxon>
    </lineage>
</organism>
<dbReference type="Proteomes" id="UP000192441">
    <property type="component" value="Unassembled WGS sequence"/>
</dbReference>
<protein>
    <submittedName>
        <fullName evidence="2">Uncharacterized protein</fullName>
    </submittedName>
</protein>
<name>A0AA91LZ41_9MYCO</name>
<proteinExistence type="predicted"/>
<evidence type="ECO:0000313" key="3">
    <source>
        <dbReference type="Proteomes" id="UP000192441"/>
    </source>
</evidence>
<dbReference type="AlphaFoldDB" id="A0AA91LZ41"/>
<gene>
    <name evidence="2" type="ORF">BST20_06630</name>
</gene>